<keyword evidence="4 6" id="KW-1133">Transmembrane helix</keyword>
<sequence length="154" mass="16941">MNRIMQLIRGRLTSSISSVIIGIYLAIAVVLSLLALLSLYDAAILFLAIFETHDITGGILLVLHALLVTIIIIELLETVTAYFRTNRLLITPILIAGLTAMIRRVLMFGVEYTETDEMIITLAAIVVLTLAVIFIGRQEREDVSRDGGEATARD</sequence>
<evidence type="ECO:0000256" key="5">
    <source>
        <dbReference type="ARBA" id="ARBA00023136"/>
    </source>
</evidence>
<keyword evidence="5 6" id="KW-0472">Membrane</keyword>
<dbReference type="GO" id="GO:0005886">
    <property type="term" value="C:plasma membrane"/>
    <property type="evidence" value="ECO:0007669"/>
    <property type="project" value="UniProtKB-SubCell"/>
</dbReference>
<evidence type="ECO:0000256" key="3">
    <source>
        <dbReference type="ARBA" id="ARBA00022692"/>
    </source>
</evidence>
<comment type="subcellular location">
    <subcellularLocation>
        <location evidence="1">Cell membrane</location>
        <topology evidence="1">Multi-pass membrane protein</topology>
    </subcellularLocation>
</comment>
<dbReference type="AlphaFoldDB" id="A0A0W8FHT3"/>
<evidence type="ECO:0000256" key="4">
    <source>
        <dbReference type="ARBA" id="ARBA00022989"/>
    </source>
</evidence>
<feature type="transmembrane region" description="Helical" evidence="6">
    <location>
        <begin position="88"/>
        <end position="106"/>
    </location>
</feature>
<evidence type="ECO:0000256" key="2">
    <source>
        <dbReference type="ARBA" id="ARBA00022475"/>
    </source>
</evidence>
<organism evidence="7">
    <name type="scientific">hydrocarbon metagenome</name>
    <dbReference type="NCBI Taxonomy" id="938273"/>
    <lineage>
        <taxon>unclassified sequences</taxon>
        <taxon>metagenomes</taxon>
        <taxon>ecological metagenomes</taxon>
    </lineage>
</organism>
<comment type="caution">
    <text evidence="7">The sequence shown here is derived from an EMBL/GenBank/DDBJ whole genome shotgun (WGS) entry which is preliminary data.</text>
</comment>
<keyword evidence="2" id="KW-1003">Cell membrane</keyword>
<dbReference type="InterPro" id="IPR020948">
    <property type="entry name" value="P_starv_induced_PsiE-like"/>
</dbReference>
<protein>
    <submittedName>
        <fullName evidence="7">Uncharacterized protein</fullName>
    </submittedName>
</protein>
<feature type="transmembrane region" description="Helical" evidence="6">
    <location>
        <begin position="21"/>
        <end position="49"/>
    </location>
</feature>
<evidence type="ECO:0000313" key="7">
    <source>
        <dbReference type="EMBL" id="KUG20210.1"/>
    </source>
</evidence>
<keyword evidence="3 6" id="KW-0812">Transmembrane</keyword>
<dbReference type="EMBL" id="LNQE01001213">
    <property type="protein sequence ID" value="KUG20210.1"/>
    <property type="molecule type" value="Genomic_DNA"/>
</dbReference>
<feature type="transmembrane region" description="Helical" evidence="6">
    <location>
        <begin position="55"/>
        <end position="76"/>
    </location>
</feature>
<proteinExistence type="predicted"/>
<feature type="transmembrane region" description="Helical" evidence="6">
    <location>
        <begin position="118"/>
        <end position="136"/>
    </location>
</feature>
<dbReference type="Pfam" id="PF06146">
    <property type="entry name" value="PsiE"/>
    <property type="match status" value="1"/>
</dbReference>
<gene>
    <name evidence="7" type="ORF">ASZ90_010056</name>
</gene>
<accession>A0A0W8FHT3</accession>
<name>A0A0W8FHT3_9ZZZZ</name>
<reference evidence="7" key="1">
    <citation type="journal article" date="2015" name="Proc. Natl. Acad. Sci. U.S.A.">
        <title>Networks of energetic and metabolic interactions define dynamics in microbial communities.</title>
        <authorList>
            <person name="Embree M."/>
            <person name="Liu J.K."/>
            <person name="Al-Bassam M.M."/>
            <person name="Zengler K."/>
        </authorList>
    </citation>
    <scope>NUCLEOTIDE SEQUENCE</scope>
</reference>
<evidence type="ECO:0000256" key="6">
    <source>
        <dbReference type="SAM" id="Phobius"/>
    </source>
</evidence>
<evidence type="ECO:0000256" key="1">
    <source>
        <dbReference type="ARBA" id="ARBA00004651"/>
    </source>
</evidence>